<dbReference type="Proteomes" id="UP001596380">
    <property type="component" value="Unassembled WGS sequence"/>
</dbReference>
<name>A0ABW2CT49_9ACTN</name>
<accession>A0ABW2CT49</accession>
<comment type="caution">
    <text evidence="1">The sequence shown here is derived from an EMBL/GenBank/DDBJ whole genome shotgun (WGS) entry which is preliminary data.</text>
</comment>
<keyword evidence="2" id="KW-1185">Reference proteome</keyword>
<protein>
    <submittedName>
        <fullName evidence="1">Uncharacterized protein</fullName>
    </submittedName>
</protein>
<evidence type="ECO:0000313" key="2">
    <source>
        <dbReference type="Proteomes" id="UP001596380"/>
    </source>
</evidence>
<dbReference type="EMBL" id="JBHSXS010000025">
    <property type="protein sequence ID" value="MFC6884233.1"/>
    <property type="molecule type" value="Genomic_DNA"/>
</dbReference>
<reference evidence="2" key="1">
    <citation type="journal article" date="2019" name="Int. J. Syst. Evol. Microbiol.">
        <title>The Global Catalogue of Microorganisms (GCM) 10K type strain sequencing project: providing services to taxonomists for standard genome sequencing and annotation.</title>
        <authorList>
            <consortium name="The Broad Institute Genomics Platform"/>
            <consortium name="The Broad Institute Genome Sequencing Center for Infectious Disease"/>
            <person name="Wu L."/>
            <person name="Ma J."/>
        </authorList>
    </citation>
    <scope>NUCLEOTIDE SEQUENCE [LARGE SCALE GENOMIC DNA]</scope>
    <source>
        <strain evidence="2">JCM 3369</strain>
    </source>
</reference>
<organism evidence="1 2">
    <name type="scientific">Actinomadura yumaensis</name>
    <dbReference type="NCBI Taxonomy" id="111807"/>
    <lineage>
        <taxon>Bacteria</taxon>
        <taxon>Bacillati</taxon>
        <taxon>Actinomycetota</taxon>
        <taxon>Actinomycetes</taxon>
        <taxon>Streptosporangiales</taxon>
        <taxon>Thermomonosporaceae</taxon>
        <taxon>Actinomadura</taxon>
    </lineage>
</organism>
<gene>
    <name evidence="1" type="ORF">ACFQKB_31050</name>
</gene>
<evidence type="ECO:0000313" key="1">
    <source>
        <dbReference type="EMBL" id="MFC6884233.1"/>
    </source>
</evidence>
<sequence>MRPFLCARGVNARFNEEITAVRRDGAVRAMWAWDEELPHDPREAAAAVRRVINPVA</sequence>
<dbReference type="RefSeq" id="WP_160821416.1">
    <property type="nucleotide sequence ID" value="NZ_JBHSXE010000001.1"/>
</dbReference>
<proteinExistence type="predicted"/>